<proteinExistence type="predicted"/>
<accession>A0A0F8YL52</accession>
<organism evidence="1">
    <name type="scientific">marine sediment metagenome</name>
    <dbReference type="NCBI Taxonomy" id="412755"/>
    <lineage>
        <taxon>unclassified sequences</taxon>
        <taxon>metagenomes</taxon>
        <taxon>ecological metagenomes</taxon>
    </lineage>
</organism>
<name>A0A0F8YL52_9ZZZZ</name>
<evidence type="ECO:0000313" key="1">
    <source>
        <dbReference type="EMBL" id="KKK82122.1"/>
    </source>
</evidence>
<dbReference type="SUPFAM" id="SSF51445">
    <property type="entry name" value="(Trans)glycosidases"/>
    <property type="match status" value="1"/>
</dbReference>
<sequence>MIATATIRHSPMTDQRGARIKAVRPAFLLAALLWLTPSAALAQDRPDLRAPALGAASNFGQGWTPDVLAASEAIPVTDFRDAVYWRLVAGDEDGVGRDYSAARARYPDLLPELDARLSLTVNNGHPAHDAGKTPHSPEAIAAFAGFAADMVTRFPAIDRVEVGNEMNSDTFVSGPMRGAGMADRARLYT</sequence>
<dbReference type="EMBL" id="LAZR01052812">
    <property type="protein sequence ID" value="KKK82122.1"/>
    <property type="molecule type" value="Genomic_DNA"/>
</dbReference>
<dbReference type="InterPro" id="IPR017853">
    <property type="entry name" value="GH"/>
</dbReference>
<comment type="caution">
    <text evidence="1">The sequence shown here is derived from an EMBL/GenBank/DDBJ whole genome shotgun (WGS) entry which is preliminary data.</text>
</comment>
<gene>
    <name evidence="1" type="ORF">LCGC14_2806560</name>
</gene>
<dbReference type="AlphaFoldDB" id="A0A0F8YL52"/>
<reference evidence="1" key="1">
    <citation type="journal article" date="2015" name="Nature">
        <title>Complex archaea that bridge the gap between prokaryotes and eukaryotes.</title>
        <authorList>
            <person name="Spang A."/>
            <person name="Saw J.H."/>
            <person name="Jorgensen S.L."/>
            <person name="Zaremba-Niedzwiedzka K."/>
            <person name="Martijn J."/>
            <person name="Lind A.E."/>
            <person name="van Eijk R."/>
            <person name="Schleper C."/>
            <person name="Guy L."/>
            <person name="Ettema T.J."/>
        </authorList>
    </citation>
    <scope>NUCLEOTIDE SEQUENCE</scope>
</reference>
<protein>
    <submittedName>
        <fullName evidence="1">Uncharacterized protein</fullName>
    </submittedName>
</protein>
<feature type="non-terminal residue" evidence="1">
    <location>
        <position position="189"/>
    </location>
</feature>